<reference evidence="1" key="2">
    <citation type="submission" date="2020-09" db="EMBL/GenBank/DDBJ databases">
        <authorList>
            <person name="Sun Q."/>
            <person name="Kim S."/>
        </authorList>
    </citation>
    <scope>NUCLEOTIDE SEQUENCE</scope>
    <source>
        <strain evidence="1">KCTC 32255</strain>
    </source>
</reference>
<comment type="caution">
    <text evidence="1">The sequence shown here is derived from an EMBL/GenBank/DDBJ whole genome shotgun (WGS) entry which is preliminary data.</text>
</comment>
<accession>A0A918PIT3</accession>
<gene>
    <name evidence="1" type="ORF">GCM10011614_25090</name>
</gene>
<protein>
    <submittedName>
        <fullName evidence="1">Phytanoyl-CoA dioxygenase</fullName>
    </submittedName>
</protein>
<dbReference type="InterPro" id="IPR008775">
    <property type="entry name" value="Phytyl_CoA_dOase-like"/>
</dbReference>
<name>A0A918PIT3_9SPHN</name>
<dbReference type="GO" id="GO:0016706">
    <property type="term" value="F:2-oxoglutarate-dependent dioxygenase activity"/>
    <property type="evidence" value="ECO:0007669"/>
    <property type="project" value="UniProtKB-ARBA"/>
</dbReference>
<dbReference type="Gene3D" id="2.60.120.620">
    <property type="entry name" value="q2cbj1_9rhob like domain"/>
    <property type="match status" value="1"/>
</dbReference>
<evidence type="ECO:0000313" key="1">
    <source>
        <dbReference type="EMBL" id="GGZ09282.1"/>
    </source>
</evidence>
<keyword evidence="2" id="KW-1185">Reference proteome</keyword>
<reference evidence="1" key="1">
    <citation type="journal article" date="2014" name="Int. J. Syst. Evol. Microbiol.">
        <title>Complete genome sequence of Corynebacterium casei LMG S-19264T (=DSM 44701T), isolated from a smear-ripened cheese.</title>
        <authorList>
            <consortium name="US DOE Joint Genome Institute (JGI-PGF)"/>
            <person name="Walter F."/>
            <person name="Albersmeier A."/>
            <person name="Kalinowski J."/>
            <person name="Ruckert C."/>
        </authorList>
    </citation>
    <scope>NUCLEOTIDE SEQUENCE</scope>
    <source>
        <strain evidence="1">KCTC 32255</strain>
    </source>
</reference>
<dbReference type="Proteomes" id="UP000648075">
    <property type="component" value="Unassembled WGS sequence"/>
</dbReference>
<sequence>MGDGAQFVPAGALKVLDELGAALAKLPSDQAGVRIHGVSALSAVLGASGVVGSIAEALMGRKCAPVRAILFDKTATTNWALAWHQDRTICVKQRLPVDGFGPWTIKRGLQHVAPPYDLLARMVTLRVHLDDVPAQNAPLLIALGSHLAGKLEVDAYADVLEQCNAFACLAKAGDVWAYATPILHASAVATNPRRRRVLQVDYSADELPGGLEWLGV</sequence>
<proteinExistence type="predicted"/>
<evidence type="ECO:0000313" key="2">
    <source>
        <dbReference type="Proteomes" id="UP000648075"/>
    </source>
</evidence>
<dbReference type="SUPFAM" id="SSF51197">
    <property type="entry name" value="Clavaminate synthase-like"/>
    <property type="match status" value="1"/>
</dbReference>
<keyword evidence="1" id="KW-0560">Oxidoreductase</keyword>
<dbReference type="Pfam" id="PF05721">
    <property type="entry name" value="PhyH"/>
    <property type="match status" value="1"/>
</dbReference>
<keyword evidence="1" id="KW-0223">Dioxygenase</keyword>
<dbReference type="EMBL" id="BMZA01000010">
    <property type="protein sequence ID" value="GGZ09282.1"/>
    <property type="molecule type" value="Genomic_DNA"/>
</dbReference>
<organism evidence="1 2">
    <name type="scientific">Novosphingobium colocasiae</name>
    <dbReference type="NCBI Taxonomy" id="1256513"/>
    <lineage>
        <taxon>Bacteria</taxon>
        <taxon>Pseudomonadati</taxon>
        <taxon>Pseudomonadota</taxon>
        <taxon>Alphaproteobacteria</taxon>
        <taxon>Sphingomonadales</taxon>
        <taxon>Sphingomonadaceae</taxon>
        <taxon>Novosphingobium</taxon>
    </lineage>
</organism>
<dbReference type="AlphaFoldDB" id="A0A918PIT3"/>